<evidence type="ECO:0000313" key="2">
    <source>
        <dbReference type="Proteomes" id="UP000424671"/>
    </source>
</evidence>
<name>A0A646QW58_9CAUD</name>
<organism evidence="1 2">
    <name type="scientific">Roseobacter phage CRP-4</name>
    <dbReference type="NCBI Taxonomy" id="2559283"/>
    <lineage>
        <taxon>Viruses</taxon>
        <taxon>Duplodnaviria</taxon>
        <taxon>Heunggongvirae</taxon>
        <taxon>Uroviricota</taxon>
        <taxon>Caudoviricetes</taxon>
        <taxon>Zobellviridae</taxon>
        <taxon>Cobavirinae</taxon>
        <taxon>Veravirus</taxon>
    </lineage>
</organism>
<reference evidence="1 2" key="1">
    <citation type="journal article" date="2019" name="mSystems">
        <title>Diverse, abundant and novel viruses infecting the marine abundant Roseobacter RCA lineage.</title>
        <authorList>
            <person name="Zhang Z.F."/>
            <person name="Chen F."/>
            <person name="Chu X."/>
            <person name="Zhang H."/>
            <person name="Luo H.W."/>
            <person name="Zhai Z.Q."/>
            <person name="Yang M.Y."/>
            <person name="Zhao Y.L."/>
        </authorList>
    </citation>
    <scope>NUCLEOTIDE SEQUENCE [LARGE SCALE GENOMIC DNA]</scope>
</reference>
<evidence type="ECO:0000313" key="1">
    <source>
        <dbReference type="EMBL" id="QBQ72643.1"/>
    </source>
</evidence>
<dbReference type="Proteomes" id="UP000424671">
    <property type="component" value="Segment"/>
</dbReference>
<protein>
    <submittedName>
        <fullName evidence="1">Uncharacterized protein</fullName>
    </submittedName>
</protein>
<accession>A0A646QW58</accession>
<sequence length="82" mass="8955">MENKSVSISFLVGILFQTGALVWYVSSLASAIDLNARDIGRHEARLETLGAIIQSQAITLGRMDENIKSIRDMMEASRTAGD</sequence>
<dbReference type="EMBL" id="MK613346">
    <property type="protein sequence ID" value="QBQ72643.1"/>
    <property type="molecule type" value="Genomic_DNA"/>
</dbReference>
<gene>
    <name evidence="1" type="ORF">CRP4_gp34</name>
</gene>
<proteinExistence type="predicted"/>